<dbReference type="GO" id="GO:0045454">
    <property type="term" value="P:cell redox homeostasis"/>
    <property type="evidence" value="ECO:0007669"/>
    <property type="project" value="TreeGrafter"/>
</dbReference>
<dbReference type="AlphaFoldDB" id="A0A1H1UCK4"/>
<dbReference type="GO" id="GO:0035731">
    <property type="term" value="F:dinitrosyl-iron complex binding"/>
    <property type="evidence" value="ECO:0007669"/>
    <property type="project" value="UniProtKB-UniRule"/>
</dbReference>
<keyword evidence="15" id="KW-1185">Reference proteome</keyword>
<keyword evidence="4 11" id="KW-0479">Metal-binding</keyword>
<comment type="similarity">
    <text evidence="2 11">Belongs to the WhiB family.</text>
</comment>
<dbReference type="InterPro" id="IPR003482">
    <property type="entry name" value="Whib"/>
</dbReference>
<evidence type="ECO:0000256" key="10">
    <source>
        <dbReference type="ARBA" id="ARBA00023163"/>
    </source>
</evidence>
<keyword evidence="10 11" id="KW-0804">Transcription</keyword>
<dbReference type="EMBL" id="LT629749">
    <property type="protein sequence ID" value="SDS70207.1"/>
    <property type="molecule type" value="Genomic_DNA"/>
</dbReference>
<evidence type="ECO:0000256" key="2">
    <source>
        <dbReference type="ARBA" id="ARBA00006597"/>
    </source>
</evidence>
<dbReference type="InterPro" id="IPR034768">
    <property type="entry name" value="4FE4S_WBL"/>
</dbReference>
<evidence type="ECO:0000259" key="13">
    <source>
        <dbReference type="PROSITE" id="PS51674"/>
    </source>
</evidence>
<evidence type="ECO:0000256" key="9">
    <source>
        <dbReference type="ARBA" id="ARBA00023157"/>
    </source>
</evidence>
<keyword evidence="7 11" id="KW-0805">Transcription regulation</keyword>
<name>A0A1H1UCK4_9ACTN</name>
<sequence>MSAPSISRIRVLRDASTATPAPVLKVKRRAAPGTEEIPDWRDSAACVREDLNLFFPISTVGAAAAQQVAAAKAVCARCPVRQDCLEWSLDVGPEFGIFGGCTEVERRRLRNERSAGPRWRSDVGPHRSEAAVREAMEPF</sequence>
<evidence type="ECO:0000256" key="6">
    <source>
        <dbReference type="ARBA" id="ARBA00023014"/>
    </source>
</evidence>
<feature type="binding site" evidence="11">
    <location>
        <position position="78"/>
    </location>
    <ligand>
        <name>[4Fe-4S] cluster</name>
        <dbReference type="ChEBI" id="CHEBI:49883"/>
    </ligand>
</feature>
<evidence type="ECO:0000256" key="7">
    <source>
        <dbReference type="ARBA" id="ARBA00023015"/>
    </source>
</evidence>
<feature type="binding site" evidence="11">
    <location>
        <position position="46"/>
    </location>
    <ligand>
        <name>[4Fe-4S] cluster</name>
        <dbReference type="ChEBI" id="CHEBI:49883"/>
    </ligand>
</feature>
<feature type="binding site" evidence="11">
    <location>
        <position position="75"/>
    </location>
    <ligand>
        <name>[4Fe-4S] cluster</name>
        <dbReference type="ChEBI" id="CHEBI:49883"/>
    </ligand>
</feature>
<evidence type="ECO:0000256" key="5">
    <source>
        <dbReference type="ARBA" id="ARBA00023004"/>
    </source>
</evidence>
<feature type="region of interest" description="Disordered" evidence="12">
    <location>
        <begin position="111"/>
        <end position="139"/>
    </location>
</feature>
<comment type="cofactor">
    <cofactor evidence="11">
        <name>[4Fe-4S] cluster</name>
        <dbReference type="ChEBI" id="CHEBI:49883"/>
    </cofactor>
    <text evidence="11">Binds 1 [4Fe-4S] cluster per subunit. Following nitrosylation of the [4Fe-4S] cluster binds 1 [4Fe-8(NO)] cluster per subunit.</text>
</comment>
<dbReference type="RefSeq" id="WP_091412934.1">
    <property type="nucleotide sequence ID" value="NZ_LT629749.1"/>
</dbReference>
<dbReference type="GO" id="GO:0045892">
    <property type="term" value="P:negative regulation of DNA-templated transcription"/>
    <property type="evidence" value="ECO:0007669"/>
    <property type="project" value="TreeGrafter"/>
</dbReference>
<keyword evidence="6 11" id="KW-0411">Iron-sulfur</keyword>
<reference evidence="14 15" key="1">
    <citation type="submission" date="2016-10" db="EMBL/GenBank/DDBJ databases">
        <authorList>
            <person name="de Groot N.N."/>
        </authorList>
    </citation>
    <scope>NUCLEOTIDE SEQUENCE [LARGE SCALE GENOMIC DNA]</scope>
    <source>
        <strain evidence="14 15">DSM 21741</strain>
    </source>
</reference>
<feature type="domain" description="4Fe-4S Wbl-type" evidence="13">
    <location>
        <begin position="45"/>
        <end position="108"/>
    </location>
</feature>
<keyword evidence="9 11" id="KW-1015">Disulfide bond</keyword>
<gene>
    <name evidence="11" type="primary">whiB</name>
    <name evidence="14" type="ORF">SAMN04488543_2228</name>
</gene>
<keyword evidence="3 11" id="KW-0004">4Fe-4S</keyword>
<evidence type="ECO:0000256" key="11">
    <source>
        <dbReference type="HAMAP-Rule" id="MF_01479"/>
    </source>
</evidence>
<evidence type="ECO:0000256" key="8">
    <source>
        <dbReference type="ARBA" id="ARBA00023125"/>
    </source>
</evidence>
<dbReference type="GO" id="GO:0003677">
    <property type="term" value="F:DNA binding"/>
    <property type="evidence" value="ECO:0007669"/>
    <property type="project" value="UniProtKB-UniRule"/>
</dbReference>
<dbReference type="GO" id="GO:0047134">
    <property type="term" value="F:protein-disulfide reductase [NAD(P)H] activity"/>
    <property type="evidence" value="ECO:0007669"/>
    <property type="project" value="TreeGrafter"/>
</dbReference>
<keyword evidence="11" id="KW-0963">Cytoplasm</keyword>
<comment type="function">
    <text evidence="11">Acts as a transcriptional regulator. Probably redox-responsive. The apo- but not holo-form probably binds DNA.</text>
</comment>
<dbReference type="Pfam" id="PF02467">
    <property type="entry name" value="Whib"/>
    <property type="match status" value="1"/>
</dbReference>
<evidence type="ECO:0000256" key="12">
    <source>
        <dbReference type="SAM" id="MobiDB-lite"/>
    </source>
</evidence>
<dbReference type="PANTHER" id="PTHR38839">
    <property type="entry name" value="TRANSCRIPTIONAL REGULATOR WHID-RELATED"/>
    <property type="match status" value="1"/>
</dbReference>
<dbReference type="STRING" id="546871.SAMN04488543_2228"/>
<evidence type="ECO:0000256" key="4">
    <source>
        <dbReference type="ARBA" id="ARBA00022723"/>
    </source>
</evidence>
<proteinExistence type="inferred from homology"/>
<dbReference type="GO" id="GO:0046872">
    <property type="term" value="F:metal ion binding"/>
    <property type="evidence" value="ECO:0007669"/>
    <property type="project" value="UniProtKB-KW"/>
</dbReference>
<evidence type="ECO:0000256" key="1">
    <source>
        <dbReference type="ARBA" id="ARBA00004496"/>
    </source>
</evidence>
<organism evidence="14 15">
    <name type="scientific">Friedmanniella luteola</name>
    <dbReference type="NCBI Taxonomy" id="546871"/>
    <lineage>
        <taxon>Bacteria</taxon>
        <taxon>Bacillati</taxon>
        <taxon>Actinomycetota</taxon>
        <taxon>Actinomycetes</taxon>
        <taxon>Propionibacteriales</taxon>
        <taxon>Nocardioidaceae</taxon>
        <taxon>Friedmanniella</taxon>
    </lineage>
</organism>
<evidence type="ECO:0000256" key="3">
    <source>
        <dbReference type="ARBA" id="ARBA00022485"/>
    </source>
</evidence>
<keyword evidence="8 11" id="KW-0238">DNA-binding</keyword>
<dbReference type="PANTHER" id="PTHR38839:SF6">
    <property type="entry name" value="TRANSCRIPTIONAL REGULATOR WHIB1"/>
    <property type="match status" value="1"/>
</dbReference>
<feature type="binding site" evidence="11">
    <location>
        <position position="84"/>
    </location>
    <ligand>
        <name>[4Fe-4S] cluster</name>
        <dbReference type="ChEBI" id="CHEBI:49883"/>
    </ligand>
</feature>
<evidence type="ECO:0000313" key="15">
    <source>
        <dbReference type="Proteomes" id="UP000199092"/>
    </source>
</evidence>
<dbReference type="GO" id="GO:0005737">
    <property type="term" value="C:cytoplasm"/>
    <property type="evidence" value="ECO:0007669"/>
    <property type="project" value="UniProtKB-SubCell"/>
</dbReference>
<dbReference type="HAMAP" id="MF_01479">
    <property type="entry name" value="WhiB"/>
    <property type="match status" value="1"/>
</dbReference>
<comment type="PTM">
    <text evidence="11">The Fe-S cluster can be nitrosylated by nitric oxide (NO).</text>
</comment>
<comment type="subcellular location">
    <subcellularLocation>
        <location evidence="1 11">Cytoplasm</location>
    </subcellularLocation>
</comment>
<dbReference type="Proteomes" id="UP000199092">
    <property type="component" value="Chromosome I"/>
</dbReference>
<dbReference type="PROSITE" id="PS51674">
    <property type="entry name" value="4FE4S_WBL"/>
    <property type="match status" value="1"/>
</dbReference>
<keyword evidence="5 11" id="KW-0408">Iron</keyword>
<protein>
    <recommendedName>
        <fullName evidence="11">Transcriptional regulator WhiB</fullName>
    </recommendedName>
</protein>
<evidence type="ECO:0000313" key="14">
    <source>
        <dbReference type="EMBL" id="SDS70207.1"/>
    </source>
</evidence>
<dbReference type="OrthoDB" id="8104048at2"/>
<accession>A0A1H1UCK4</accession>
<comment type="PTM">
    <text evidence="11">Upon Fe-S cluster removal intramolecular disulfide bonds are formed.</text>
</comment>
<dbReference type="GO" id="GO:0051539">
    <property type="term" value="F:4 iron, 4 sulfur cluster binding"/>
    <property type="evidence" value="ECO:0007669"/>
    <property type="project" value="UniProtKB-UniRule"/>
</dbReference>